<evidence type="ECO:0000256" key="3">
    <source>
        <dbReference type="ARBA" id="ARBA00023157"/>
    </source>
</evidence>
<dbReference type="PROSITE" id="PS51352">
    <property type="entry name" value="THIOREDOXIN_2"/>
    <property type="match status" value="1"/>
</dbReference>
<keyword evidence="8" id="KW-1185">Reference proteome</keyword>
<feature type="chain" id="PRO_5015112163" evidence="5">
    <location>
        <begin position="22"/>
        <end position="377"/>
    </location>
</feature>
<gene>
    <name evidence="7" type="ORF">CLV51_10252</name>
</gene>
<feature type="signal peptide" evidence="5">
    <location>
        <begin position="1"/>
        <end position="21"/>
    </location>
</feature>
<reference evidence="7 8" key="1">
    <citation type="submission" date="2018-03" db="EMBL/GenBank/DDBJ databases">
        <title>Genomic Encyclopedia of Archaeal and Bacterial Type Strains, Phase II (KMG-II): from individual species to whole genera.</title>
        <authorList>
            <person name="Goeker M."/>
        </authorList>
    </citation>
    <scope>NUCLEOTIDE SEQUENCE [LARGE SCALE GENOMIC DNA]</scope>
    <source>
        <strain evidence="7 8">DSM 24859</strain>
    </source>
</reference>
<dbReference type="Pfam" id="PF14289">
    <property type="entry name" value="DUF4369"/>
    <property type="match status" value="1"/>
</dbReference>
<comment type="caution">
    <text evidence="7">The sequence shown here is derived from an EMBL/GenBank/DDBJ whole genome shotgun (WGS) entry which is preliminary data.</text>
</comment>
<dbReference type="InterPro" id="IPR025380">
    <property type="entry name" value="DUF4369"/>
</dbReference>
<dbReference type="PANTHER" id="PTHR42852">
    <property type="entry name" value="THIOL:DISULFIDE INTERCHANGE PROTEIN DSBE"/>
    <property type="match status" value="1"/>
</dbReference>
<protein>
    <submittedName>
        <fullName evidence="7">Peroxiredoxin</fullName>
    </submittedName>
</protein>
<dbReference type="GO" id="GO:0016209">
    <property type="term" value="F:antioxidant activity"/>
    <property type="evidence" value="ECO:0007669"/>
    <property type="project" value="InterPro"/>
</dbReference>
<dbReference type="Pfam" id="PF00578">
    <property type="entry name" value="AhpC-TSA"/>
    <property type="match status" value="1"/>
</dbReference>
<dbReference type="GO" id="GO:0017004">
    <property type="term" value="P:cytochrome complex assembly"/>
    <property type="evidence" value="ECO:0007669"/>
    <property type="project" value="UniProtKB-KW"/>
</dbReference>
<dbReference type="CDD" id="cd02966">
    <property type="entry name" value="TlpA_like_family"/>
    <property type="match status" value="1"/>
</dbReference>
<accession>A0A2P8HLX9</accession>
<evidence type="ECO:0000256" key="4">
    <source>
        <dbReference type="ARBA" id="ARBA00023284"/>
    </source>
</evidence>
<evidence type="ECO:0000313" key="7">
    <source>
        <dbReference type="EMBL" id="PSL47207.1"/>
    </source>
</evidence>
<feature type="domain" description="Thioredoxin" evidence="6">
    <location>
        <begin position="239"/>
        <end position="377"/>
    </location>
</feature>
<dbReference type="EMBL" id="PYAW01000002">
    <property type="protein sequence ID" value="PSL47207.1"/>
    <property type="molecule type" value="Genomic_DNA"/>
</dbReference>
<dbReference type="Gene3D" id="3.40.30.10">
    <property type="entry name" value="Glutaredoxin"/>
    <property type="match status" value="1"/>
</dbReference>
<keyword evidence="5" id="KW-0732">Signal</keyword>
<dbReference type="RefSeq" id="WP_106527682.1">
    <property type="nucleotide sequence ID" value="NZ_PYAW01000002.1"/>
</dbReference>
<dbReference type="SUPFAM" id="SSF52833">
    <property type="entry name" value="Thioredoxin-like"/>
    <property type="match status" value="1"/>
</dbReference>
<dbReference type="PANTHER" id="PTHR42852:SF6">
    <property type="entry name" value="THIOL:DISULFIDE INTERCHANGE PROTEIN DSBE"/>
    <property type="match status" value="1"/>
</dbReference>
<sequence>MKYIIITSVVASMMAASGAIAQQAYIIKGGISGLPKETKVMLSYRVDKKEIEDSATTKNGAFELKGTISEPVNATLKLKALDDDGKFTIEKMLFADKQDFYLEKGIFTVNGNGSMKKSLIKGGTVQADYLLLQNQLKPLTDQFEPLSEEMKTQYLRKNNTAVDSIQKLMSPLRDKIEEGELAFIKSHPASFVSWDMVIGRSSIINPDKFEPLFNGMDQRFKNSVKGKELAAKLDIAKKTAIGHPALPFTQADTTGATITLASLKGKYVLVDFWASWCGPCRAENPNVRKAYAHYHDKNFEVIAISLDEKRAPWIKAINDDKLPWLHVSDLKGWSNEVAKAYGITAVPQNLLLNPDGVIIAKNLRGERLEQKLAEVLK</sequence>
<name>A0A2P8HLX9_CHINA</name>
<dbReference type="InterPro" id="IPR000866">
    <property type="entry name" value="AhpC/TSA"/>
</dbReference>
<dbReference type="InterPro" id="IPR036249">
    <property type="entry name" value="Thioredoxin-like_sf"/>
</dbReference>
<evidence type="ECO:0000256" key="5">
    <source>
        <dbReference type="SAM" id="SignalP"/>
    </source>
</evidence>
<comment type="subcellular location">
    <subcellularLocation>
        <location evidence="1">Cell envelope</location>
    </subcellularLocation>
</comment>
<evidence type="ECO:0000313" key="8">
    <source>
        <dbReference type="Proteomes" id="UP000240971"/>
    </source>
</evidence>
<keyword evidence="2" id="KW-0201">Cytochrome c-type biogenesis</keyword>
<dbReference type="InterPro" id="IPR050553">
    <property type="entry name" value="Thioredoxin_ResA/DsbE_sf"/>
</dbReference>
<dbReference type="InterPro" id="IPR013766">
    <property type="entry name" value="Thioredoxin_domain"/>
</dbReference>
<evidence type="ECO:0000259" key="6">
    <source>
        <dbReference type="PROSITE" id="PS51352"/>
    </source>
</evidence>
<proteinExistence type="predicted"/>
<evidence type="ECO:0000256" key="2">
    <source>
        <dbReference type="ARBA" id="ARBA00022748"/>
    </source>
</evidence>
<dbReference type="GO" id="GO:0016491">
    <property type="term" value="F:oxidoreductase activity"/>
    <property type="evidence" value="ECO:0007669"/>
    <property type="project" value="InterPro"/>
</dbReference>
<dbReference type="InterPro" id="IPR017937">
    <property type="entry name" value="Thioredoxin_CS"/>
</dbReference>
<dbReference type="PROSITE" id="PS00194">
    <property type="entry name" value="THIOREDOXIN_1"/>
    <property type="match status" value="1"/>
</dbReference>
<keyword evidence="4" id="KW-0676">Redox-active center</keyword>
<keyword evidence="3" id="KW-1015">Disulfide bond</keyword>
<dbReference type="GO" id="GO:0030313">
    <property type="term" value="C:cell envelope"/>
    <property type="evidence" value="ECO:0007669"/>
    <property type="project" value="UniProtKB-SubCell"/>
</dbReference>
<dbReference type="OrthoDB" id="750178at2"/>
<dbReference type="AlphaFoldDB" id="A0A2P8HLX9"/>
<evidence type="ECO:0000256" key="1">
    <source>
        <dbReference type="ARBA" id="ARBA00004196"/>
    </source>
</evidence>
<organism evidence="7 8">
    <name type="scientific">Chitinophaga niastensis</name>
    <dbReference type="NCBI Taxonomy" id="536980"/>
    <lineage>
        <taxon>Bacteria</taxon>
        <taxon>Pseudomonadati</taxon>
        <taxon>Bacteroidota</taxon>
        <taxon>Chitinophagia</taxon>
        <taxon>Chitinophagales</taxon>
        <taxon>Chitinophagaceae</taxon>
        <taxon>Chitinophaga</taxon>
    </lineage>
</organism>
<dbReference type="Proteomes" id="UP000240971">
    <property type="component" value="Unassembled WGS sequence"/>
</dbReference>